<protein>
    <submittedName>
        <fullName evidence="3">Uncharacterized protein</fullName>
    </submittedName>
</protein>
<feature type="compositionally biased region" description="Low complexity" evidence="1">
    <location>
        <begin position="281"/>
        <end position="290"/>
    </location>
</feature>
<comment type="caution">
    <text evidence="3">The sequence shown here is derived from an EMBL/GenBank/DDBJ whole genome shotgun (WGS) entry which is preliminary data.</text>
</comment>
<dbReference type="OrthoDB" id="2582177at2"/>
<evidence type="ECO:0000313" key="4">
    <source>
        <dbReference type="Proteomes" id="UP000558113"/>
    </source>
</evidence>
<feature type="region of interest" description="Disordered" evidence="1">
    <location>
        <begin position="281"/>
        <end position="300"/>
    </location>
</feature>
<dbReference type="EMBL" id="JAAAMU010000025">
    <property type="protein sequence ID" value="NBC72994.1"/>
    <property type="molecule type" value="Genomic_DNA"/>
</dbReference>
<gene>
    <name evidence="3" type="ORF">GT003_28865</name>
</gene>
<evidence type="ECO:0000256" key="1">
    <source>
        <dbReference type="SAM" id="MobiDB-lite"/>
    </source>
</evidence>
<feature type="compositionally biased region" description="Pro residues" evidence="1">
    <location>
        <begin position="291"/>
        <end position="300"/>
    </location>
</feature>
<reference evidence="3 4" key="1">
    <citation type="submission" date="2020-01" db="EMBL/GenBank/DDBJ databases">
        <title>Paenibacillus soybeanensis sp. nov. isolated from the nodules of soybean (Glycine max(L.) Merr).</title>
        <authorList>
            <person name="Wang H."/>
        </authorList>
    </citation>
    <scope>NUCLEOTIDE SEQUENCE [LARGE SCALE GENOMIC DNA]</scope>
    <source>
        <strain evidence="3 4">DSM 23054</strain>
    </source>
</reference>
<keyword evidence="4" id="KW-1185">Reference proteome</keyword>
<sequence length="300" mass="32631">MKRRFLSLLTIAAMTLTYSSVVNADNTDSSEKVIVQPAKSVDVAESTTIYKPSVANQATKVTTIDVSGIDKESGEITDESQFKKSLLKFFNTNPQKYAKSIEDIDAIVGNIKNKNLNQNANSGSVAQASTLDGEVTPYTIVFEGWSTEPHITLSQDRVTYSTSWVTEDNYRSSVPITVTYTKTLSTNATLGFSGSGLIKSKLGFTASFGVTQTSTIAQGATVPGWTAWGYRPYIKYHLDEWEGIYYYIDSTGGIVQTIEGPVTGSNKTLITKSNEYWSRTNTTQSLTATTPTPPTGVPNV</sequence>
<organism evidence="3 4">
    <name type="scientific">Paenibacillus sacheonensis</name>
    <dbReference type="NCBI Taxonomy" id="742054"/>
    <lineage>
        <taxon>Bacteria</taxon>
        <taxon>Bacillati</taxon>
        <taxon>Bacillota</taxon>
        <taxon>Bacilli</taxon>
        <taxon>Bacillales</taxon>
        <taxon>Paenibacillaceae</taxon>
        <taxon>Paenibacillus</taxon>
    </lineage>
</organism>
<dbReference type="RefSeq" id="WP_161704514.1">
    <property type="nucleotide sequence ID" value="NZ_JAAAMU010000025.1"/>
</dbReference>
<proteinExistence type="predicted"/>
<feature type="signal peptide" evidence="2">
    <location>
        <begin position="1"/>
        <end position="24"/>
    </location>
</feature>
<accession>A0A7X5C540</accession>
<evidence type="ECO:0000313" key="3">
    <source>
        <dbReference type="EMBL" id="NBC72994.1"/>
    </source>
</evidence>
<name>A0A7X5C540_9BACL</name>
<feature type="chain" id="PRO_5030910778" evidence="2">
    <location>
        <begin position="25"/>
        <end position="300"/>
    </location>
</feature>
<keyword evidence="2" id="KW-0732">Signal</keyword>
<dbReference type="AlphaFoldDB" id="A0A7X5C540"/>
<dbReference type="Proteomes" id="UP000558113">
    <property type="component" value="Unassembled WGS sequence"/>
</dbReference>
<evidence type="ECO:0000256" key="2">
    <source>
        <dbReference type="SAM" id="SignalP"/>
    </source>
</evidence>